<sequence>MAFIRQVWAVLALGWAWVVMPAQASQPIKDQYIVVLDDSVRSVGQAAADLLAQVGGGTLLHRYDYALRGFSVRMSAAQAAALARLPLVRWVEQDQQVHVSATQAGATWGLDRIDQRNLPLNSTYVYPDSAGAGVHVYIIDTGINAGHTEFSGRIGAGRNFAPNAGGSLLCQLVGLGCPAPDPVNTADCNGHGTHVAGTAVGTTYGVAKRATVHAVRVLGCNGSGSNSAVIAGVDWVAANAVLPAVANMSLGGGDSAALDQAVQNAIASGVTFVVAAGNDNANACSGSPNKVPEAITVGATTRTDARASYSNYGSCLDLFAPGSDITSAWYTSNTATNTISGTSMAAPHVAGAAALVLGANPAATPAQVRDTIVGTTTLGVVTSPGSGSPNALLYVGP</sequence>
<dbReference type="PROSITE" id="PS00137">
    <property type="entry name" value="SUBTILASE_HIS"/>
    <property type="match status" value="1"/>
</dbReference>
<reference evidence="11 12" key="1">
    <citation type="submission" date="2016-10" db="EMBL/GenBank/DDBJ databases">
        <authorList>
            <person name="de Groot N.N."/>
        </authorList>
    </citation>
    <scope>NUCLEOTIDE SEQUENCE [LARGE SCALE GENOMIC DNA]</scope>
    <source>
        <strain evidence="11 12">DSM 23609</strain>
    </source>
</reference>
<dbReference type="InterPro" id="IPR023827">
    <property type="entry name" value="Peptidase_S8_Asp-AS"/>
</dbReference>
<dbReference type="STRING" id="1076937.SAMN04488120_10414"/>
<dbReference type="Proteomes" id="UP000199771">
    <property type="component" value="Unassembled WGS sequence"/>
</dbReference>
<keyword evidence="8" id="KW-0732">Signal</keyword>
<dbReference type="InterPro" id="IPR037045">
    <property type="entry name" value="S8pro/Inhibitor_I9_sf"/>
</dbReference>
<dbReference type="PRINTS" id="PR00723">
    <property type="entry name" value="SUBTILISIN"/>
</dbReference>
<dbReference type="OrthoDB" id="9790784at2"/>
<accession>A0A1I2INH0</accession>
<feature type="chain" id="PRO_5011532326" evidence="8">
    <location>
        <begin position="25"/>
        <end position="397"/>
    </location>
</feature>
<keyword evidence="2 6" id="KW-0645">Protease</keyword>
<proteinExistence type="inferred from homology"/>
<dbReference type="AlphaFoldDB" id="A0A1I2INH0"/>
<evidence type="ECO:0000256" key="2">
    <source>
        <dbReference type="ARBA" id="ARBA00022670"/>
    </source>
</evidence>
<keyword evidence="12" id="KW-1185">Reference proteome</keyword>
<feature type="domain" description="Inhibitor I9" evidence="10">
    <location>
        <begin position="31"/>
        <end position="99"/>
    </location>
</feature>
<keyword evidence="4 6" id="KW-0720">Serine protease</keyword>
<gene>
    <name evidence="11" type="ORF">SAMN04488120_10414</name>
</gene>
<organism evidence="11 12">
    <name type="scientific">Fontimonas thermophila</name>
    <dbReference type="NCBI Taxonomy" id="1076937"/>
    <lineage>
        <taxon>Bacteria</taxon>
        <taxon>Pseudomonadati</taxon>
        <taxon>Pseudomonadota</taxon>
        <taxon>Gammaproteobacteria</taxon>
        <taxon>Nevskiales</taxon>
        <taxon>Nevskiaceae</taxon>
        <taxon>Fontimonas</taxon>
    </lineage>
</organism>
<dbReference type="Pfam" id="PF05922">
    <property type="entry name" value="Inhibitor_I9"/>
    <property type="match status" value="1"/>
</dbReference>
<evidence type="ECO:0000256" key="8">
    <source>
        <dbReference type="SAM" id="SignalP"/>
    </source>
</evidence>
<protein>
    <submittedName>
        <fullName evidence="11">Peptidase inhibitor I9</fullName>
    </submittedName>
</protein>
<dbReference type="GO" id="GO:0006508">
    <property type="term" value="P:proteolysis"/>
    <property type="evidence" value="ECO:0007669"/>
    <property type="project" value="UniProtKB-KW"/>
</dbReference>
<dbReference type="InterPro" id="IPR036852">
    <property type="entry name" value="Peptidase_S8/S53_dom_sf"/>
</dbReference>
<dbReference type="FunFam" id="3.40.50.200:FF:000014">
    <property type="entry name" value="Proteinase K"/>
    <property type="match status" value="1"/>
</dbReference>
<dbReference type="PROSITE" id="PS51892">
    <property type="entry name" value="SUBTILASE"/>
    <property type="match status" value="1"/>
</dbReference>
<evidence type="ECO:0000259" key="10">
    <source>
        <dbReference type="Pfam" id="PF05922"/>
    </source>
</evidence>
<dbReference type="InterPro" id="IPR000209">
    <property type="entry name" value="Peptidase_S8/S53_dom"/>
</dbReference>
<dbReference type="PROSITE" id="PS00138">
    <property type="entry name" value="SUBTILASE_SER"/>
    <property type="match status" value="1"/>
</dbReference>
<keyword evidence="3 6" id="KW-0378">Hydrolase</keyword>
<dbReference type="PANTHER" id="PTHR43806:SF11">
    <property type="entry name" value="CEREVISIN-RELATED"/>
    <property type="match status" value="1"/>
</dbReference>
<comment type="similarity">
    <text evidence="1 6 7">Belongs to the peptidase S8 family.</text>
</comment>
<dbReference type="PROSITE" id="PS00136">
    <property type="entry name" value="SUBTILASE_ASP"/>
    <property type="match status" value="1"/>
</dbReference>
<dbReference type="InterPro" id="IPR023828">
    <property type="entry name" value="Peptidase_S8_Ser-AS"/>
</dbReference>
<evidence type="ECO:0000256" key="4">
    <source>
        <dbReference type="ARBA" id="ARBA00022825"/>
    </source>
</evidence>
<dbReference type="Gene3D" id="3.40.50.200">
    <property type="entry name" value="Peptidase S8/S53 domain"/>
    <property type="match status" value="1"/>
</dbReference>
<feature type="signal peptide" evidence="8">
    <location>
        <begin position="1"/>
        <end position="24"/>
    </location>
</feature>
<dbReference type="Gene3D" id="3.30.70.80">
    <property type="entry name" value="Peptidase S8 propeptide/proteinase inhibitor I9"/>
    <property type="match status" value="1"/>
</dbReference>
<dbReference type="InterPro" id="IPR034193">
    <property type="entry name" value="PCSK9_ProteinaseK-like"/>
</dbReference>
<feature type="active site" description="Charge relay system" evidence="5 6">
    <location>
        <position position="140"/>
    </location>
</feature>
<dbReference type="CDD" id="cd04077">
    <property type="entry name" value="Peptidases_S8_PCSK9_ProteinaseK_like"/>
    <property type="match status" value="1"/>
</dbReference>
<feature type="active site" description="Charge relay system" evidence="5 6">
    <location>
        <position position="343"/>
    </location>
</feature>
<evidence type="ECO:0000256" key="6">
    <source>
        <dbReference type="PROSITE-ProRule" id="PRU01240"/>
    </source>
</evidence>
<feature type="domain" description="Peptidase S8/S53" evidence="9">
    <location>
        <begin position="131"/>
        <end position="377"/>
    </location>
</feature>
<dbReference type="InterPro" id="IPR050131">
    <property type="entry name" value="Peptidase_S8_subtilisin-like"/>
</dbReference>
<dbReference type="PANTHER" id="PTHR43806">
    <property type="entry name" value="PEPTIDASE S8"/>
    <property type="match status" value="1"/>
</dbReference>
<dbReference type="InterPro" id="IPR022398">
    <property type="entry name" value="Peptidase_S8_His-AS"/>
</dbReference>
<dbReference type="SUPFAM" id="SSF52743">
    <property type="entry name" value="Subtilisin-like"/>
    <property type="match status" value="1"/>
</dbReference>
<evidence type="ECO:0000313" key="11">
    <source>
        <dbReference type="EMBL" id="SFF42376.1"/>
    </source>
</evidence>
<evidence type="ECO:0000256" key="1">
    <source>
        <dbReference type="ARBA" id="ARBA00011073"/>
    </source>
</evidence>
<feature type="active site" description="Charge relay system" evidence="5 6">
    <location>
        <position position="191"/>
    </location>
</feature>
<dbReference type="GO" id="GO:0005615">
    <property type="term" value="C:extracellular space"/>
    <property type="evidence" value="ECO:0007669"/>
    <property type="project" value="TreeGrafter"/>
</dbReference>
<dbReference type="InterPro" id="IPR015500">
    <property type="entry name" value="Peptidase_S8_subtilisin-rel"/>
</dbReference>
<evidence type="ECO:0000256" key="3">
    <source>
        <dbReference type="ARBA" id="ARBA00022801"/>
    </source>
</evidence>
<dbReference type="EMBL" id="FOOC01000004">
    <property type="protein sequence ID" value="SFF42376.1"/>
    <property type="molecule type" value="Genomic_DNA"/>
</dbReference>
<dbReference type="GO" id="GO:0004252">
    <property type="term" value="F:serine-type endopeptidase activity"/>
    <property type="evidence" value="ECO:0007669"/>
    <property type="project" value="UniProtKB-UniRule"/>
</dbReference>
<name>A0A1I2INH0_9GAMM</name>
<evidence type="ECO:0000256" key="5">
    <source>
        <dbReference type="PIRSR" id="PIRSR615500-1"/>
    </source>
</evidence>
<evidence type="ECO:0000256" key="7">
    <source>
        <dbReference type="RuleBase" id="RU003355"/>
    </source>
</evidence>
<evidence type="ECO:0000313" key="12">
    <source>
        <dbReference type="Proteomes" id="UP000199771"/>
    </source>
</evidence>
<dbReference type="Pfam" id="PF00082">
    <property type="entry name" value="Peptidase_S8"/>
    <property type="match status" value="1"/>
</dbReference>
<dbReference type="InterPro" id="IPR010259">
    <property type="entry name" value="S8pro/Inhibitor_I9"/>
</dbReference>
<evidence type="ECO:0000259" key="9">
    <source>
        <dbReference type="Pfam" id="PF00082"/>
    </source>
</evidence>